<name>A0A2K9PNF5_9FLAO</name>
<dbReference type="SUPFAM" id="SSF50494">
    <property type="entry name" value="Trypsin-like serine proteases"/>
    <property type="match status" value="1"/>
</dbReference>
<reference evidence="2 3" key="1">
    <citation type="submission" date="2018-01" db="EMBL/GenBank/DDBJ databases">
        <title>Complete genome sequence of Flavivirga eckloniae ECD14 isolated from seaweed Ecklonia cava.</title>
        <authorList>
            <person name="Lee J.H."/>
            <person name="Baik K.S."/>
            <person name="Seong C.N."/>
        </authorList>
    </citation>
    <scope>NUCLEOTIDE SEQUENCE [LARGE SCALE GENOMIC DNA]</scope>
    <source>
        <strain evidence="2 3">ECD14</strain>
    </source>
</reference>
<dbReference type="Gene3D" id="2.40.10.10">
    <property type="entry name" value="Trypsin-like serine proteases"/>
    <property type="match status" value="2"/>
</dbReference>
<evidence type="ECO:0000313" key="3">
    <source>
        <dbReference type="Proteomes" id="UP000235826"/>
    </source>
</evidence>
<sequence length="459" mass="51100">MKLDDYPWIKRHFAERKLIASKEGKISLFQFIGFALIVIGVIYILFKIFSASADATSAISGERIAIAFFIVMLGVSFAFPSLLQDQNKGLSTMRIVVFMITNVICLLLLKIGWNVTSLTELGVDQYWVGIIAFVFGAKATQAYFESKMAVPKEAPQKVGIAALTYSQADIAKLALEQNQNILMHKFPNIESISDAVHDMNQERTHVISIYLKDNNTSGIPEMLEVNMPDGTRKTISTEIIEDVGEGGIQCSQYDDYKTENITGSVCCMAETSNQEKVLVTSGHIYTGLRLLNHGGWLSNAQAKWVELNGEKTIGKWIFQQITYVQDIGLIELNDTNANHDLITFGSNGFYNISDISIKKEEVTLISSKSGRRDGYLLDHNTTWVVAYSNEKQYKGNIILVGSTPHRNNSKTLSQGGDSGGLVFHKNSQKLIGMILGGNNKFTWVLPLKDTFNYFELTLI</sequence>
<keyword evidence="1" id="KW-0812">Transmembrane</keyword>
<evidence type="ECO:0008006" key="4">
    <source>
        <dbReference type="Google" id="ProtNLM"/>
    </source>
</evidence>
<dbReference type="Proteomes" id="UP000235826">
    <property type="component" value="Chromosome"/>
</dbReference>
<gene>
    <name evidence="2" type="ORF">C1H87_07695</name>
</gene>
<dbReference type="AlphaFoldDB" id="A0A2K9PNF5"/>
<protein>
    <recommendedName>
        <fullName evidence="4">Peptidase S1 domain-containing protein</fullName>
    </recommendedName>
</protein>
<keyword evidence="3" id="KW-1185">Reference proteome</keyword>
<keyword evidence="1" id="KW-1133">Transmembrane helix</keyword>
<feature type="transmembrane region" description="Helical" evidence="1">
    <location>
        <begin position="95"/>
        <end position="113"/>
    </location>
</feature>
<dbReference type="RefSeq" id="WP_102755255.1">
    <property type="nucleotide sequence ID" value="NZ_CP025791.1"/>
</dbReference>
<organism evidence="2 3">
    <name type="scientific">Flavivirga eckloniae</name>
    <dbReference type="NCBI Taxonomy" id="1803846"/>
    <lineage>
        <taxon>Bacteria</taxon>
        <taxon>Pseudomonadati</taxon>
        <taxon>Bacteroidota</taxon>
        <taxon>Flavobacteriia</taxon>
        <taxon>Flavobacteriales</taxon>
        <taxon>Flavobacteriaceae</taxon>
        <taxon>Flavivirga</taxon>
    </lineage>
</organism>
<proteinExistence type="predicted"/>
<evidence type="ECO:0000313" key="2">
    <source>
        <dbReference type="EMBL" id="AUP78600.1"/>
    </source>
</evidence>
<evidence type="ECO:0000256" key="1">
    <source>
        <dbReference type="SAM" id="Phobius"/>
    </source>
</evidence>
<dbReference type="EMBL" id="CP025791">
    <property type="protein sequence ID" value="AUP78600.1"/>
    <property type="molecule type" value="Genomic_DNA"/>
</dbReference>
<dbReference type="KEGG" id="fek:C1H87_07695"/>
<accession>A0A2K9PNF5</accession>
<feature type="transmembrane region" description="Helical" evidence="1">
    <location>
        <begin position="66"/>
        <end position="83"/>
    </location>
</feature>
<dbReference type="InterPro" id="IPR009003">
    <property type="entry name" value="Peptidase_S1_PA"/>
</dbReference>
<keyword evidence="1" id="KW-0472">Membrane</keyword>
<dbReference type="InterPro" id="IPR043504">
    <property type="entry name" value="Peptidase_S1_PA_chymotrypsin"/>
</dbReference>
<dbReference type="OrthoDB" id="1492364at2"/>
<feature type="transmembrane region" description="Helical" evidence="1">
    <location>
        <begin position="26"/>
        <end position="46"/>
    </location>
</feature>